<dbReference type="GO" id="GO:0003677">
    <property type="term" value="F:DNA binding"/>
    <property type="evidence" value="ECO:0007669"/>
    <property type="project" value="UniProtKB-KW"/>
</dbReference>
<dbReference type="InterPro" id="IPR014757">
    <property type="entry name" value="Tscrpt_reg_IclR_C"/>
</dbReference>
<dbReference type="RefSeq" id="WP_262430741.1">
    <property type="nucleotide sequence ID" value="NZ_JACRTG010000033.1"/>
</dbReference>
<dbReference type="FunFam" id="1.10.10.10:FF:000056">
    <property type="entry name" value="IclR family transcriptional regulator"/>
    <property type="match status" value="1"/>
</dbReference>
<dbReference type="Pfam" id="PF09339">
    <property type="entry name" value="HTH_IclR"/>
    <property type="match status" value="1"/>
</dbReference>
<dbReference type="InterPro" id="IPR036388">
    <property type="entry name" value="WH-like_DNA-bd_sf"/>
</dbReference>
<comment type="function">
    <text evidence="4">May be an activator protein for the gylABX operon.</text>
</comment>
<keyword evidence="3" id="KW-0804">Transcription</keyword>
<dbReference type="Proteomes" id="UP000601171">
    <property type="component" value="Unassembled WGS sequence"/>
</dbReference>
<evidence type="ECO:0000256" key="1">
    <source>
        <dbReference type="ARBA" id="ARBA00023015"/>
    </source>
</evidence>
<dbReference type="InterPro" id="IPR036390">
    <property type="entry name" value="WH_DNA-bd_sf"/>
</dbReference>
<organism evidence="8 9">
    <name type="scientific">Paratissierella segnis</name>
    <dbReference type="NCBI Taxonomy" id="2763679"/>
    <lineage>
        <taxon>Bacteria</taxon>
        <taxon>Bacillati</taxon>
        <taxon>Bacillota</taxon>
        <taxon>Tissierellia</taxon>
        <taxon>Tissierellales</taxon>
        <taxon>Tissierellaceae</taxon>
        <taxon>Paratissierella</taxon>
    </lineage>
</organism>
<evidence type="ECO:0000256" key="2">
    <source>
        <dbReference type="ARBA" id="ARBA00023125"/>
    </source>
</evidence>
<dbReference type="AlphaFoldDB" id="A0A926IL76"/>
<reference evidence="8" key="1">
    <citation type="submission" date="2020-08" db="EMBL/GenBank/DDBJ databases">
        <title>Genome public.</title>
        <authorList>
            <person name="Liu C."/>
            <person name="Sun Q."/>
        </authorList>
    </citation>
    <scope>NUCLEOTIDE SEQUENCE</scope>
    <source>
        <strain evidence="8">BX21</strain>
    </source>
</reference>
<evidence type="ECO:0000313" key="9">
    <source>
        <dbReference type="Proteomes" id="UP000601171"/>
    </source>
</evidence>
<feature type="domain" description="HTH iclR-type" evidence="6">
    <location>
        <begin position="9"/>
        <end position="70"/>
    </location>
</feature>
<evidence type="ECO:0000256" key="3">
    <source>
        <dbReference type="ARBA" id="ARBA00023163"/>
    </source>
</evidence>
<dbReference type="EMBL" id="JACRTG010000033">
    <property type="protein sequence ID" value="MBC8589276.1"/>
    <property type="molecule type" value="Genomic_DNA"/>
</dbReference>
<keyword evidence="2" id="KW-0238">DNA-binding</keyword>
<dbReference type="SUPFAM" id="SSF46785">
    <property type="entry name" value="Winged helix' DNA-binding domain"/>
    <property type="match status" value="1"/>
</dbReference>
<keyword evidence="1" id="KW-0805">Transcription regulation</keyword>
<evidence type="ECO:0000256" key="5">
    <source>
        <dbReference type="ARBA" id="ARBA00070406"/>
    </source>
</evidence>
<dbReference type="InterPro" id="IPR005471">
    <property type="entry name" value="Tscrpt_reg_IclR_N"/>
</dbReference>
<name>A0A926IL76_9FIRM</name>
<evidence type="ECO:0000313" key="8">
    <source>
        <dbReference type="EMBL" id="MBC8589276.1"/>
    </source>
</evidence>
<dbReference type="Gene3D" id="1.10.10.10">
    <property type="entry name" value="Winged helix-like DNA-binding domain superfamily/Winged helix DNA-binding domain"/>
    <property type="match status" value="1"/>
</dbReference>
<dbReference type="Pfam" id="PF01614">
    <property type="entry name" value="IclR_C"/>
    <property type="match status" value="1"/>
</dbReference>
<dbReference type="PROSITE" id="PS51077">
    <property type="entry name" value="HTH_ICLR"/>
    <property type="match status" value="1"/>
</dbReference>
<proteinExistence type="predicted"/>
<dbReference type="PANTHER" id="PTHR30136:SF24">
    <property type="entry name" value="HTH-TYPE TRANSCRIPTIONAL REPRESSOR ALLR"/>
    <property type="match status" value="1"/>
</dbReference>
<dbReference type="PROSITE" id="PS51078">
    <property type="entry name" value="ICLR_ED"/>
    <property type="match status" value="1"/>
</dbReference>
<dbReference type="GO" id="GO:0003700">
    <property type="term" value="F:DNA-binding transcription factor activity"/>
    <property type="evidence" value="ECO:0007669"/>
    <property type="project" value="TreeGrafter"/>
</dbReference>
<dbReference type="PANTHER" id="PTHR30136">
    <property type="entry name" value="HELIX-TURN-HELIX TRANSCRIPTIONAL REGULATOR, ICLR FAMILY"/>
    <property type="match status" value="1"/>
</dbReference>
<evidence type="ECO:0000256" key="4">
    <source>
        <dbReference type="ARBA" id="ARBA00058938"/>
    </source>
</evidence>
<dbReference type="SMART" id="SM00346">
    <property type="entry name" value="HTH_ICLR"/>
    <property type="match status" value="1"/>
</dbReference>
<accession>A0A926IL76</accession>
<feature type="domain" description="IclR-ED" evidence="7">
    <location>
        <begin position="71"/>
        <end position="252"/>
    </location>
</feature>
<sequence length="254" mass="28696">MNDKGKKIIQSVDKAFQILECFNNYEELGVTEISKMLDLHKSTTYGLISTLSANNILEKDDNTGKYRLGLKLYQLGTKVNFSIREIAYRYLEQLVSTYEETANLVILQNTSVVYLEKVESSHSMRISTLVGGDKPLYCTAVGKAMIAYLPHSILDELLNKIEFKKYTYNTIQNKESLLKSLEGVRKKGYAEDHEELEIGLHCIAAPIFNQYKIPFAAISVSGPVTRMNDSICMEIGNTLVKLAQEISEKLGYVR</sequence>
<dbReference type="SUPFAM" id="SSF55781">
    <property type="entry name" value="GAF domain-like"/>
    <property type="match status" value="1"/>
</dbReference>
<evidence type="ECO:0000259" key="7">
    <source>
        <dbReference type="PROSITE" id="PS51078"/>
    </source>
</evidence>
<comment type="caution">
    <text evidence="8">The sequence shown here is derived from an EMBL/GenBank/DDBJ whole genome shotgun (WGS) entry which is preliminary data.</text>
</comment>
<keyword evidence="9" id="KW-1185">Reference proteome</keyword>
<gene>
    <name evidence="8" type="ORF">H8707_13730</name>
</gene>
<dbReference type="InterPro" id="IPR050707">
    <property type="entry name" value="HTH_MetabolicPath_Reg"/>
</dbReference>
<dbReference type="GO" id="GO:0045892">
    <property type="term" value="P:negative regulation of DNA-templated transcription"/>
    <property type="evidence" value="ECO:0007669"/>
    <property type="project" value="TreeGrafter"/>
</dbReference>
<evidence type="ECO:0000259" key="6">
    <source>
        <dbReference type="PROSITE" id="PS51077"/>
    </source>
</evidence>
<protein>
    <recommendedName>
        <fullName evidence="5">Glycerol operon regulatory protein</fullName>
    </recommendedName>
</protein>
<dbReference type="Gene3D" id="3.30.450.40">
    <property type="match status" value="1"/>
</dbReference>
<dbReference type="InterPro" id="IPR029016">
    <property type="entry name" value="GAF-like_dom_sf"/>
</dbReference>